<evidence type="ECO:0000256" key="1">
    <source>
        <dbReference type="SAM" id="MobiDB-lite"/>
    </source>
</evidence>
<reference evidence="2" key="1">
    <citation type="submission" date="2020-08" db="EMBL/GenBank/DDBJ databases">
        <title>Genome sequencing and assembly of the red palm weevil Rhynchophorus ferrugineus.</title>
        <authorList>
            <person name="Dias G.B."/>
            <person name="Bergman C.M."/>
            <person name="Manee M."/>
        </authorList>
    </citation>
    <scope>NUCLEOTIDE SEQUENCE</scope>
    <source>
        <strain evidence="2">AA-2017</strain>
        <tissue evidence="2">Whole larva</tissue>
    </source>
</reference>
<accession>A0A834I5L3</accession>
<sequence length="223" mass="24962">MGDLTSRSRDVISSRHNHISATFFIDPTSCIIRLHPKNAIRPEISTGPTLNRLVVGSFQRGGPSGGRRRRATETENREQKRNNIKKPPSKCRVSIFTARSTIDSMMSCSLPIVPVLPNISSIQTSQDFPIHIGIKDPLFPAWVLRGFLQMFLHACNSCSGISNYRQFSGRCLVRPSSKDHESTVEKVRETNGERAALLYERVSSPFIFPRGIEIIYIASLLHG</sequence>
<dbReference type="EMBL" id="JAACXV010013750">
    <property type="protein sequence ID" value="KAF7272508.1"/>
    <property type="molecule type" value="Genomic_DNA"/>
</dbReference>
<dbReference type="AlphaFoldDB" id="A0A834I5L3"/>
<name>A0A834I5L3_RHYFE</name>
<feature type="compositionally biased region" description="Basic and acidic residues" evidence="1">
    <location>
        <begin position="71"/>
        <end position="81"/>
    </location>
</feature>
<feature type="region of interest" description="Disordered" evidence="1">
    <location>
        <begin position="55"/>
        <end position="88"/>
    </location>
</feature>
<proteinExistence type="predicted"/>
<evidence type="ECO:0000313" key="3">
    <source>
        <dbReference type="Proteomes" id="UP000625711"/>
    </source>
</evidence>
<dbReference type="Proteomes" id="UP000625711">
    <property type="component" value="Unassembled WGS sequence"/>
</dbReference>
<dbReference type="OrthoDB" id="6783349at2759"/>
<evidence type="ECO:0000313" key="2">
    <source>
        <dbReference type="EMBL" id="KAF7272508.1"/>
    </source>
</evidence>
<keyword evidence="3" id="KW-1185">Reference proteome</keyword>
<comment type="caution">
    <text evidence="2">The sequence shown here is derived from an EMBL/GenBank/DDBJ whole genome shotgun (WGS) entry which is preliminary data.</text>
</comment>
<gene>
    <name evidence="2" type="ORF">GWI33_014708</name>
</gene>
<organism evidence="2 3">
    <name type="scientific">Rhynchophorus ferrugineus</name>
    <name type="common">Red palm weevil</name>
    <name type="synonym">Curculio ferrugineus</name>
    <dbReference type="NCBI Taxonomy" id="354439"/>
    <lineage>
        <taxon>Eukaryota</taxon>
        <taxon>Metazoa</taxon>
        <taxon>Ecdysozoa</taxon>
        <taxon>Arthropoda</taxon>
        <taxon>Hexapoda</taxon>
        <taxon>Insecta</taxon>
        <taxon>Pterygota</taxon>
        <taxon>Neoptera</taxon>
        <taxon>Endopterygota</taxon>
        <taxon>Coleoptera</taxon>
        <taxon>Polyphaga</taxon>
        <taxon>Cucujiformia</taxon>
        <taxon>Curculionidae</taxon>
        <taxon>Dryophthorinae</taxon>
        <taxon>Rhynchophorus</taxon>
    </lineage>
</organism>
<protein>
    <submittedName>
        <fullName evidence="2">Uncharacterized protein</fullName>
    </submittedName>
</protein>